<accession>A0A1I3FPK0</accession>
<proteinExistence type="predicted"/>
<dbReference type="Proteomes" id="UP000199377">
    <property type="component" value="Unassembled WGS sequence"/>
</dbReference>
<feature type="transmembrane region" description="Helical" evidence="2">
    <location>
        <begin position="28"/>
        <end position="45"/>
    </location>
</feature>
<evidence type="ECO:0000313" key="3">
    <source>
        <dbReference type="EMBL" id="SFI13094.1"/>
    </source>
</evidence>
<dbReference type="Pfam" id="PF04186">
    <property type="entry name" value="FxsA"/>
    <property type="match status" value="1"/>
</dbReference>
<evidence type="ECO:0000256" key="2">
    <source>
        <dbReference type="SAM" id="Phobius"/>
    </source>
</evidence>
<dbReference type="PANTHER" id="PTHR35335">
    <property type="entry name" value="UPF0716 PROTEIN FXSA"/>
    <property type="match status" value="1"/>
</dbReference>
<dbReference type="GO" id="GO:0016020">
    <property type="term" value="C:membrane"/>
    <property type="evidence" value="ECO:0007669"/>
    <property type="project" value="InterPro"/>
</dbReference>
<evidence type="ECO:0000256" key="1">
    <source>
        <dbReference type="SAM" id="MobiDB-lite"/>
    </source>
</evidence>
<dbReference type="AlphaFoldDB" id="A0A1I3FPK0"/>
<feature type="region of interest" description="Disordered" evidence="1">
    <location>
        <begin position="129"/>
        <end position="188"/>
    </location>
</feature>
<dbReference type="PANTHER" id="PTHR35335:SF1">
    <property type="entry name" value="UPF0716 PROTEIN FXSA"/>
    <property type="match status" value="1"/>
</dbReference>
<gene>
    <name evidence="3" type="ORF">SAMN05216258_104423</name>
</gene>
<organism evidence="3 4">
    <name type="scientific">Albimonas pacifica</name>
    <dbReference type="NCBI Taxonomy" id="1114924"/>
    <lineage>
        <taxon>Bacteria</taxon>
        <taxon>Pseudomonadati</taxon>
        <taxon>Pseudomonadota</taxon>
        <taxon>Alphaproteobacteria</taxon>
        <taxon>Rhodobacterales</taxon>
        <taxon>Paracoccaceae</taxon>
        <taxon>Albimonas</taxon>
    </lineage>
</organism>
<keyword evidence="2" id="KW-0472">Membrane</keyword>
<keyword evidence="4" id="KW-1185">Reference proteome</keyword>
<dbReference type="RefSeq" id="WP_177236207.1">
    <property type="nucleotide sequence ID" value="NZ_FOQH01000004.1"/>
</dbReference>
<reference evidence="3 4" key="1">
    <citation type="submission" date="2016-10" db="EMBL/GenBank/DDBJ databases">
        <authorList>
            <person name="de Groot N.N."/>
        </authorList>
    </citation>
    <scope>NUCLEOTIDE SEQUENCE [LARGE SCALE GENOMIC DNA]</scope>
    <source>
        <strain evidence="3 4">CGMCC 1.11030</strain>
    </source>
</reference>
<dbReference type="STRING" id="1114924.SAMN05216258_104423"/>
<keyword evidence="2" id="KW-0812">Transmembrane</keyword>
<sequence length="188" mass="19209">MPLFILLAVVPIIEIALFIQVGGAIGLWPTLATVIATALAGSWLLRKQGRGAMMRLQESLSRGGDPSGPIAHGAMILVAGVLLLTPGFFTDACGLALLLPPVRAALIRWGAARLAAGVRSGRVVMTSSSGGYRAGGDPFAGPHGGPRPGPRPGPAGGDVIDGEFETADDDASDRRDPSPGASGWTREP</sequence>
<dbReference type="InterPro" id="IPR007313">
    <property type="entry name" value="FxsA"/>
</dbReference>
<feature type="compositionally biased region" description="Acidic residues" evidence="1">
    <location>
        <begin position="160"/>
        <end position="171"/>
    </location>
</feature>
<name>A0A1I3FPK0_9RHOB</name>
<dbReference type="NCBIfam" id="NF008528">
    <property type="entry name" value="PRK11463.1-2"/>
    <property type="match status" value="1"/>
</dbReference>
<keyword evidence="2" id="KW-1133">Transmembrane helix</keyword>
<dbReference type="EMBL" id="FOQH01000004">
    <property type="protein sequence ID" value="SFI13094.1"/>
    <property type="molecule type" value="Genomic_DNA"/>
</dbReference>
<feature type="transmembrane region" description="Helical" evidence="2">
    <location>
        <begin position="66"/>
        <end position="89"/>
    </location>
</feature>
<evidence type="ECO:0000313" key="4">
    <source>
        <dbReference type="Proteomes" id="UP000199377"/>
    </source>
</evidence>
<protein>
    <submittedName>
        <fullName evidence="3">UPF0716 protein FxsA</fullName>
    </submittedName>
</protein>